<organism evidence="4 5">
    <name type="scientific">Cherax quadricarinatus</name>
    <name type="common">Australian red claw crayfish</name>
    <dbReference type="NCBI Taxonomy" id="27406"/>
    <lineage>
        <taxon>Eukaryota</taxon>
        <taxon>Metazoa</taxon>
        <taxon>Ecdysozoa</taxon>
        <taxon>Arthropoda</taxon>
        <taxon>Crustacea</taxon>
        <taxon>Multicrustacea</taxon>
        <taxon>Malacostraca</taxon>
        <taxon>Eumalacostraca</taxon>
        <taxon>Eucarida</taxon>
        <taxon>Decapoda</taxon>
        <taxon>Pleocyemata</taxon>
        <taxon>Astacidea</taxon>
        <taxon>Parastacoidea</taxon>
        <taxon>Parastacidae</taxon>
        <taxon>Cherax</taxon>
    </lineage>
</organism>
<evidence type="ECO:0000256" key="2">
    <source>
        <dbReference type="ARBA" id="ARBA00022679"/>
    </source>
</evidence>
<keyword evidence="5" id="KW-1185">Reference proteome</keyword>
<feature type="domain" description="Sulfotransferase" evidence="3">
    <location>
        <begin position="59"/>
        <end position="337"/>
    </location>
</feature>
<evidence type="ECO:0000313" key="4">
    <source>
        <dbReference type="EMBL" id="KAK8743674.1"/>
    </source>
</evidence>
<evidence type="ECO:0000313" key="5">
    <source>
        <dbReference type="Proteomes" id="UP001445076"/>
    </source>
</evidence>
<reference evidence="4 5" key="1">
    <citation type="journal article" date="2024" name="BMC Genomics">
        <title>Genome assembly of redclaw crayfish (Cherax quadricarinatus) provides insights into its immune adaptation and hypoxia tolerance.</title>
        <authorList>
            <person name="Liu Z."/>
            <person name="Zheng J."/>
            <person name="Li H."/>
            <person name="Fang K."/>
            <person name="Wang S."/>
            <person name="He J."/>
            <person name="Zhou D."/>
            <person name="Weng S."/>
            <person name="Chi M."/>
            <person name="Gu Z."/>
            <person name="He J."/>
            <person name="Li F."/>
            <person name="Wang M."/>
        </authorList>
    </citation>
    <scope>NUCLEOTIDE SEQUENCE [LARGE SCALE GENOMIC DNA]</scope>
    <source>
        <strain evidence="4">ZL_2023a</strain>
    </source>
</reference>
<dbReference type="GO" id="GO:0008146">
    <property type="term" value="F:sulfotransferase activity"/>
    <property type="evidence" value="ECO:0007669"/>
    <property type="project" value="InterPro"/>
</dbReference>
<evidence type="ECO:0000259" key="3">
    <source>
        <dbReference type="Pfam" id="PF00685"/>
    </source>
</evidence>
<name>A0AAW0XVG6_CHEQU</name>
<dbReference type="Proteomes" id="UP001445076">
    <property type="component" value="Unassembled WGS sequence"/>
</dbReference>
<accession>A0AAW0XVG6</accession>
<dbReference type="Pfam" id="PF00685">
    <property type="entry name" value="Sulfotransfer_1"/>
    <property type="match status" value="1"/>
</dbReference>
<sequence>MSLTASGHKCVVEKETDKMKKDWVGYPKGLVRVTPGRWLFTAAYTKFADKYYNFKFKQSDVVVNTWPKCGTTWVQEIVWTMTNNPDLNHPMADLPVVIRSPFLEFDMLIDGHDLAASEDNPLVLGFQAVCPGKNPADGIMLQISESASDPRIIKTHLPLSLLSPSLLDTAKVVYVARNPKDVLVSYCHHSRILKMHGYMGSFEDFVQYFVDDDLLYSPYWLHVKEAWEKRHHPNMHFIFYEDLKTDVLGELNKLNTFLDTKLTEDQLNNIVKHTSYSEMKVRNVLGADINDSSIFYPDITSTDGGFFRKGETGDWKSKLTPELEAKVDSWISKNAEDIDISFKYSL</sequence>
<dbReference type="EMBL" id="JARKIK010000024">
    <property type="protein sequence ID" value="KAK8743674.1"/>
    <property type="molecule type" value="Genomic_DNA"/>
</dbReference>
<protein>
    <recommendedName>
        <fullName evidence="3">Sulfotransferase domain-containing protein</fullName>
    </recommendedName>
</protein>
<comment type="caution">
    <text evidence="4">The sequence shown here is derived from an EMBL/GenBank/DDBJ whole genome shotgun (WGS) entry which is preliminary data.</text>
</comment>
<gene>
    <name evidence="4" type="ORF">OTU49_001203</name>
</gene>
<proteinExistence type="inferred from homology"/>
<dbReference type="AlphaFoldDB" id="A0AAW0XVG6"/>
<comment type="similarity">
    <text evidence="1">Belongs to the sulfotransferase 1 family.</text>
</comment>
<dbReference type="InterPro" id="IPR027417">
    <property type="entry name" value="P-loop_NTPase"/>
</dbReference>
<dbReference type="InterPro" id="IPR000863">
    <property type="entry name" value="Sulfotransferase_dom"/>
</dbReference>
<dbReference type="Gene3D" id="3.40.50.300">
    <property type="entry name" value="P-loop containing nucleotide triphosphate hydrolases"/>
    <property type="match status" value="1"/>
</dbReference>
<dbReference type="PANTHER" id="PTHR11783">
    <property type="entry name" value="SULFOTRANSFERASE SULT"/>
    <property type="match status" value="1"/>
</dbReference>
<keyword evidence="2" id="KW-0808">Transferase</keyword>
<evidence type="ECO:0000256" key="1">
    <source>
        <dbReference type="ARBA" id="ARBA00005771"/>
    </source>
</evidence>
<dbReference type="SUPFAM" id="SSF52540">
    <property type="entry name" value="P-loop containing nucleoside triphosphate hydrolases"/>
    <property type="match status" value="1"/>
</dbReference>